<evidence type="ECO:0000256" key="2">
    <source>
        <dbReference type="ARBA" id="ARBA00022737"/>
    </source>
</evidence>
<evidence type="ECO:0000313" key="3">
    <source>
        <dbReference type="EMBL" id="KAH7967712.1"/>
    </source>
</evidence>
<dbReference type="InterPro" id="IPR006652">
    <property type="entry name" value="Kelch_1"/>
</dbReference>
<sequence length="416" mass="45704">MAPAEVLSTVHATDANERTWVRRPSLPEPRAYCAALTIHHELWLAGGLKPSGRDPTTFTDHVDVLAFDSLRGRWEFRFKLSRPRHAVAAANADDRVHIIGGMTCLEGMSVEDVDVYHRQRLCFLNCQCLPRKLKATGGFDPETRKCGELVACKTTFAYDIDTMEWSRKADMKTGRAAHGAAAFKDKLFVFGGRGRLGRAVESTEEHDPSSDTWKECTPLDVPRMAVGCATVADVIYVVGGICTGPWTGSTFTTQKRTRKFAPRLTVTDGMSQTWWSEAPPLPKPRAFTAAASLGDKLWLIGGCYDNSEPGLNLLSLRDVDVLEPSGWVHMGCTTHSRHAAAVVVADANIYVIGSTSSVLNGPIRRPEVYLQQDNRYKFPAEYPEAMTGISAVSVPPVTPTFRSRSLTCMITDALAE</sequence>
<keyword evidence="1" id="KW-0880">Kelch repeat</keyword>
<keyword evidence="4" id="KW-1185">Reference proteome</keyword>
<dbReference type="Pfam" id="PF01344">
    <property type="entry name" value="Kelch_1"/>
    <property type="match status" value="1"/>
</dbReference>
<name>A0A9D4T2D2_RHISA</name>
<gene>
    <name evidence="3" type="ORF">HPB52_001869</name>
</gene>
<reference evidence="3" key="2">
    <citation type="submission" date="2021-09" db="EMBL/GenBank/DDBJ databases">
        <authorList>
            <person name="Jia N."/>
            <person name="Wang J."/>
            <person name="Shi W."/>
            <person name="Du L."/>
            <person name="Sun Y."/>
            <person name="Zhan W."/>
            <person name="Jiang J."/>
            <person name="Wang Q."/>
            <person name="Zhang B."/>
            <person name="Ji P."/>
            <person name="Sakyi L.B."/>
            <person name="Cui X."/>
            <person name="Yuan T."/>
            <person name="Jiang B."/>
            <person name="Yang W."/>
            <person name="Lam T.T.-Y."/>
            <person name="Chang Q."/>
            <person name="Ding S."/>
            <person name="Wang X."/>
            <person name="Zhu J."/>
            <person name="Ruan X."/>
            <person name="Zhao L."/>
            <person name="Wei J."/>
            <person name="Que T."/>
            <person name="Du C."/>
            <person name="Cheng J."/>
            <person name="Dai P."/>
            <person name="Han X."/>
            <person name="Huang E."/>
            <person name="Gao Y."/>
            <person name="Liu J."/>
            <person name="Shao H."/>
            <person name="Ye R."/>
            <person name="Li L."/>
            <person name="Wei W."/>
            <person name="Wang X."/>
            <person name="Wang C."/>
            <person name="Huo Q."/>
            <person name="Li W."/>
            <person name="Guo W."/>
            <person name="Chen H."/>
            <person name="Chen S."/>
            <person name="Zhou L."/>
            <person name="Zhou L."/>
            <person name="Ni X."/>
            <person name="Tian J."/>
            <person name="Zhou Y."/>
            <person name="Sheng Y."/>
            <person name="Liu T."/>
            <person name="Pan Y."/>
            <person name="Xia L."/>
            <person name="Li J."/>
            <person name="Zhao F."/>
            <person name="Cao W."/>
        </authorList>
    </citation>
    <scope>NUCLEOTIDE SEQUENCE</scope>
    <source>
        <strain evidence="3">Rsan-2018</strain>
        <tissue evidence="3">Larvae</tissue>
    </source>
</reference>
<dbReference type="VEuPathDB" id="VectorBase:RSAN_027017"/>
<dbReference type="PANTHER" id="PTHR46344:SF27">
    <property type="entry name" value="KELCH REPEAT SUPERFAMILY PROTEIN"/>
    <property type="match status" value="1"/>
</dbReference>
<organism evidence="3 4">
    <name type="scientific">Rhipicephalus sanguineus</name>
    <name type="common">Brown dog tick</name>
    <name type="synonym">Ixodes sanguineus</name>
    <dbReference type="NCBI Taxonomy" id="34632"/>
    <lineage>
        <taxon>Eukaryota</taxon>
        <taxon>Metazoa</taxon>
        <taxon>Ecdysozoa</taxon>
        <taxon>Arthropoda</taxon>
        <taxon>Chelicerata</taxon>
        <taxon>Arachnida</taxon>
        <taxon>Acari</taxon>
        <taxon>Parasitiformes</taxon>
        <taxon>Ixodida</taxon>
        <taxon>Ixodoidea</taxon>
        <taxon>Ixodidae</taxon>
        <taxon>Rhipicephalinae</taxon>
        <taxon>Rhipicephalus</taxon>
        <taxon>Rhipicephalus</taxon>
    </lineage>
</organism>
<dbReference type="Gene3D" id="2.120.10.80">
    <property type="entry name" value="Kelch-type beta propeller"/>
    <property type="match status" value="3"/>
</dbReference>
<dbReference type="Proteomes" id="UP000821837">
    <property type="component" value="Unassembled WGS sequence"/>
</dbReference>
<dbReference type="SUPFAM" id="SSF117281">
    <property type="entry name" value="Kelch motif"/>
    <property type="match status" value="2"/>
</dbReference>
<evidence type="ECO:0000313" key="4">
    <source>
        <dbReference type="Proteomes" id="UP000821837"/>
    </source>
</evidence>
<dbReference type="AlphaFoldDB" id="A0A9D4T2D2"/>
<accession>A0A9D4T2D2</accession>
<proteinExistence type="predicted"/>
<dbReference type="InterPro" id="IPR015915">
    <property type="entry name" value="Kelch-typ_b-propeller"/>
</dbReference>
<evidence type="ECO:0000256" key="1">
    <source>
        <dbReference type="ARBA" id="ARBA00022441"/>
    </source>
</evidence>
<dbReference type="EMBL" id="JABSTV010001248">
    <property type="protein sequence ID" value="KAH7967712.1"/>
    <property type="molecule type" value="Genomic_DNA"/>
</dbReference>
<dbReference type="SMART" id="SM00612">
    <property type="entry name" value="Kelch"/>
    <property type="match status" value="4"/>
</dbReference>
<reference evidence="3" key="1">
    <citation type="journal article" date="2020" name="Cell">
        <title>Large-Scale Comparative Analyses of Tick Genomes Elucidate Their Genetic Diversity and Vector Capacities.</title>
        <authorList>
            <consortium name="Tick Genome and Microbiome Consortium (TIGMIC)"/>
            <person name="Jia N."/>
            <person name="Wang J."/>
            <person name="Shi W."/>
            <person name="Du L."/>
            <person name="Sun Y."/>
            <person name="Zhan W."/>
            <person name="Jiang J.F."/>
            <person name="Wang Q."/>
            <person name="Zhang B."/>
            <person name="Ji P."/>
            <person name="Bell-Sakyi L."/>
            <person name="Cui X.M."/>
            <person name="Yuan T.T."/>
            <person name="Jiang B.G."/>
            <person name="Yang W.F."/>
            <person name="Lam T.T."/>
            <person name="Chang Q.C."/>
            <person name="Ding S.J."/>
            <person name="Wang X.J."/>
            <person name="Zhu J.G."/>
            <person name="Ruan X.D."/>
            <person name="Zhao L."/>
            <person name="Wei J.T."/>
            <person name="Ye R.Z."/>
            <person name="Que T.C."/>
            <person name="Du C.H."/>
            <person name="Zhou Y.H."/>
            <person name="Cheng J.X."/>
            <person name="Dai P.F."/>
            <person name="Guo W.B."/>
            <person name="Han X.H."/>
            <person name="Huang E.J."/>
            <person name="Li L.F."/>
            <person name="Wei W."/>
            <person name="Gao Y.C."/>
            <person name="Liu J.Z."/>
            <person name="Shao H.Z."/>
            <person name="Wang X."/>
            <person name="Wang C.C."/>
            <person name="Yang T.C."/>
            <person name="Huo Q.B."/>
            <person name="Li W."/>
            <person name="Chen H.Y."/>
            <person name="Chen S.E."/>
            <person name="Zhou L.G."/>
            <person name="Ni X.B."/>
            <person name="Tian J.H."/>
            <person name="Sheng Y."/>
            <person name="Liu T."/>
            <person name="Pan Y.S."/>
            <person name="Xia L.Y."/>
            <person name="Li J."/>
            <person name="Zhao F."/>
            <person name="Cao W.C."/>
        </authorList>
    </citation>
    <scope>NUCLEOTIDE SEQUENCE</scope>
    <source>
        <strain evidence="3">Rsan-2018</strain>
    </source>
</reference>
<dbReference type="PANTHER" id="PTHR46344">
    <property type="entry name" value="OS02G0202900 PROTEIN"/>
    <property type="match status" value="1"/>
</dbReference>
<comment type="caution">
    <text evidence="3">The sequence shown here is derived from an EMBL/GenBank/DDBJ whole genome shotgun (WGS) entry which is preliminary data.</text>
</comment>
<keyword evidence="2" id="KW-0677">Repeat</keyword>
<protein>
    <submittedName>
        <fullName evidence="3">Uncharacterized protein</fullName>
    </submittedName>
</protein>